<keyword evidence="2" id="KW-1185">Reference proteome</keyword>
<accession>A0A062U2X7</accession>
<dbReference type="OrthoDB" id="6086999at2"/>
<proteinExistence type="predicted"/>
<dbReference type="RefSeq" id="WP_051594625.1">
    <property type="nucleotide sequence ID" value="NZ_AWFA01000004.1"/>
</dbReference>
<dbReference type="eggNOG" id="COG4731">
    <property type="taxonomic scope" value="Bacteria"/>
</dbReference>
<evidence type="ECO:0000313" key="2">
    <source>
        <dbReference type="Proteomes" id="UP000249123"/>
    </source>
</evidence>
<dbReference type="AlphaFoldDB" id="A0A062U2X7"/>
<name>A0A062U2X7_9PROT</name>
<protein>
    <submittedName>
        <fullName evidence="1">Uncharacterized protein</fullName>
    </submittedName>
</protein>
<dbReference type="Pfam" id="PF19630">
    <property type="entry name" value="DUF6134"/>
    <property type="match status" value="1"/>
</dbReference>
<sequence length="222" mass="24376">MITRIGAGLLSVAMLASTAKAKTETPRWSPQAGDVIQFDVLRKGKPFGTHTVSFDRDAEGRLIARSQVELKAGLGPITVFRYNLDATEVWQDGELVSLDGRVDDDGEKGQVEAEREGALLEVNGTEFQGEVDGKILPSSHWNFAQTQASELLSTEDGEILKVSVSDQGTETIEAAGQPVQTTRYLMDSDIDVTLWYDDAGRWMKLAFTARGQNIEYVLTNSY</sequence>
<dbReference type="STRING" id="1280941.HY2_07805"/>
<dbReference type="InterPro" id="IPR045767">
    <property type="entry name" value="DUF6134"/>
</dbReference>
<organism evidence="1 2">
    <name type="scientific">Hyphomonas pacifica</name>
    <dbReference type="NCBI Taxonomy" id="1280941"/>
    <lineage>
        <taxon>Bacteria</taxon>
        <taxon>Pseudomonadati</taxon>
        <taxon>Pseudomonadota</taxon>
        <taxon>Alphaproteobacteria</taxon>
        <taxon>Hyphomonadales</taxon>
        <taxon>Hyphomonadaceae</taxon>
        <taxon>Hyphomonas</taxon>
    </lineage>
</organism>
<gene>
    <name evidence="1" type="ORF">HY3_13995</name>
</gene>
<reference evidence="1 2" key="1">
    <citation type="submission" date="2013-04" db="EMBL/GenBank/DDBJ databases">
        <title>Hyphomonas sp. T24B3 Genome Sequencing.</title>
        <authorList>
            <person name="Lai Q."/>
            <person name="Shao Z."/>
        </authorList>
    </citation>
    <scope>NUCLEOTIDE SEQUENCE [LARGE SCALE GENOMIC DNA]</scope>
    <source>
        <strain evidence="1 2">T24B3</strain>
    </source>
</reference>
<dbReference type="EMBL" id="AWFB01000026">
    <property type="protein sequence ID" value="RAN32840.1"/>
    <property type="molecule type" value="Genomic_DNA"/>
</dbReference>
<dbReference type="Proteomes" id="UP000249123">
    <property type="component" value="Unassembled WGS sequence"/>
</dbReference>
<comment type="caution">
    <text evidence="1">The sequence shown here is derived from an EMBL/GenBank/DDBJ whole genome shotgun (WGS) entry which is preliminary data.</text>
</comment>
<evidence type="ECO:0000313" key="1">
    <source>
        <dbReference type="EMBL" id="RAN32840.1"/>
    </source>
</evidence>